<evidence type="ECO:0000256" key="13">
    <source>
        <dbReference type="ARBA" id="ARBA00039025"/>
    </source>
</evidence>
<dbReference type="InterPro" id="IPR013611">
    <property type="entry name" value="Transp-assoc_OB_typ2"/>
</dbReference>
<proteinExistence type="inferred from homology"/>
<dbReference type="FunFam" id="3.40.50.300:FF:000425">
    <property type="entry name" value="Probable ABC transporter, ATP-binding subunit"/>
    <property type="match status" value="1"/>
</dbReference>
<evidence type="ECO:0000256" key="1">
    <source>
        <dbReference type="ARBA" id="ARBA00004236"/>
    </source>
</evidence>
<name>A0A401H938_AERPX</name>
<keyword evidence="4" id="KW-0410">Iron transport</keyword>
<sequence length="342" mass="37879">MGGVEVRLDNVHASYGEVEALRGVSFSFPESSITAVLGPSGCGKTTMLKVIAGLLKPSRGRVFFGGADYTGLPPERRSVGFVFQDLALFPHMTVYDNVAFGLRARGFSGGEVRRQVEWALETVGLTPPREFMGRRVTSLSGGQQQRVALARAIAYEPPVLLLDEPLSHLDFKIRQRLLAELKRLQRKLGSTMIYVTHDQWEAMELADTLVIMRDGRIVQHGTPSEVYTRPANVYVATFFGDANIIPKELLTPGSREEWAIMVRPEDLEIVRNGSPVPPGWPRLEAVVEDLVFQGPLIRVELRWRGGRLRAVVPRRTASSLPRPGEAVSVTWSPDRGVDVALE</sequence>
<dbReference type="PANTHER" id="PTHR42781:SF4">
    <property type="entry name" value="SPERMIDINE_PUTRESCINE IMPORT ATP-BINDING PROTEIN POTA"/>
    <property type="match status" value="1"/>
</dbReference>
<evidence type="ECO:0000256" key="6">
    <source>
        <dbReference type="ARBA" id="ARBA00022741"/>
    </source>
</evidence>
<keyword evidence="2" id="KW-0813">Transport</keyword>
<evidence type="ECO:0000256" key="12">
    <source>
        <dbReference type="ARBA" id="ARBA00038781"/>
    </source>
</evidence>
<dbReference type="Proteomes" id="UP000291213">
    <property type="component" value="Unassembled WGS sequence"/>
</dbReference>
<dbReference type="Pfam" id="PF08402">
    <property type="entry name" value="TOBE_2"/>
    <property type="match status" value="1"/>
</dbReference>
<comment type="function">
    <text evidence="16">Part of the ABC transporter complex WtpABC involved in molybdate/tungstate import. Responsible for energy coupling to the transport system.</text>
</comment>
<evidence type="ECO:0000256" key="3">
    <source>
        <dbReference type="ARBA" id="ARBA00022475"/>
    </source>
</evidence>
<dbReference type="EMBL" id="BDMD01000037">
    <property type="protein sequence ID" value="GBF08976.1"/>
    <property type="molecule type" value="Genomic_DNA"/>
</dbReference>
<dbReference type="CDD" id="cd03259">
    <property type="entry name" value="ABC_Carb_Solutes_like"/>
    <property type="match status" value="1"/>
</dbReference>
<keyword evidence="10" id="KW-0472">Membrane</keyword>
<protein>
    <recommendedName>
        <fullName evidence="14">Molybdate/tungstate import ATP-binding protein WtpC</fullName>
        <ecNumber evidence="13">7.3.2.6</ecNumber>
    </recommendedName>
</protein>
<keyword evidence="3" id="KW-1003">Cell membrane</keyword>
<dbReference type="InterPro" id="IPR008995">
    <property type="entry name" value="Mo/tungstate-bd_C_term_dom"/>
</dbReference>
<dbReference type="RefSeq" id="WP_165487903.1">
    <property type="nucleotide sequence ID" value="NZ_BDMD01000037.1"/>
</dbReference>
<keyword evidence="9" id="KW-0406">Ion transport</keyword>
<dbReference type="OrthoDB" id="18368at2157"/>
<keyword evidence="7" id="KW-0067">ATP-binding</keyword>
<organism evidence="18 19">
    <name type="scientific">Aeropyrum pernix</name>
    <dbReference type="NCBI Taxonomy" id="56636"/>
    <lineage>
        <taxon>Archaea</taxon>
        <taxon>Thermoproteota</taxon>
        <taxon>Thermoprotei</taxon>
        <taxon>Desulfurococcales</taxon>
        <taxon>Desulfurococcaceae</taxon>
        <taxon>Aeropyrum</taxon>
    </lineage>
</organism>
<evidence type="ECO:0000313" key="19">
    <source>
        <dbReference type="Proteomes" id="UP000291213"/>
    </source>
</evidence>
<keyword evidence="5" id="KW-0500">Molybdenum</keyword>
<comment type="subcellular location">
    <subcellularLocation>
        <location evidence="1">Cell membrane</location>
    </subcellularLocation>
</comment>
<dbReference type="AlphaFoldDB" id="A0A401H938"/>
<dbReference type="GO" id="GO:0005524">
    <property type="term" value="F:ATP binding"/>
    <property type="evidence" value="ECO:0007669"/>
    <property type="project" value="UniProtKB-KW"/>
</dbReference>
<feature type="domain" description="ABC transporter" evidence="17">
    <location>
        <begin position="6"/>
        <end position="239"/>
    </location>
</feature>
<dbReference type="PROSITE" id="PS00211">
    <property type="entry name" value="ABC_TRANSPORTER_1"/>
    <property type="match status" value="1"/>
</dbReference>
<evidence type="ECO:0000256" key="7">
    <source>
        <dbReference type="ARBA" id="ARBA00022840"/>
    </source>
</evidence>
<dbReference type="PANTHER" id="PTHR42781">
    <property type="entry name" value="SPERMIDINE/PUTRESCINE IMPORT ATP-BINDING PROTEIN POTA"/>
    <property type="match status" value="1"/>
</dbReference>
<dbReference type="Gene3D" id="3.40.50.300">
    <property type="entry name" value="P-loop containing nucleotide triphosphate hydrolases"/>
    <property type="match status" value="1"/>
</dbReference>
<comment type="caution">
    <text evidence="18">The sequence shown here is derived from an EMBL/GenBank/DDBJ whole genome shotgun (WGS) entry which is preliminary data.</text>
</comment>
<dbReference type="Pfam" id="PF00005">
    <property type="entry name" value="ABC_tran"/>
    <property type="match status" value="1"/>
</dbReference>
<evidence type="ECO:0000256" key="2">
    <source>
        <dbReference type="ARBA" id="ARBA00022448"/>
    </source>
</evidence>
<dbReference type="InterPro" id="IPR027417">
    <property type="entry name" value="P-loop_NTPase"/>
</dbReference>
<keyword evidence="6" id="KW-0547">Nucleotide-binding</keyword>
<evidence type="ECO:0000256" key="10">
    <source>
        <dbReference type="ARBA" id="ARBA00023136"/>
    </source>
</evidence>
<dbReference type="GO" id="GO:0043190">
    <property type="term" value="C:ATP-binding cassette (ABC) transporter complex"/>
    <property type="evidence" value="ECO:0007669"/>
    <property type="project" value="InterPro"/>
</dbReference>
<evidence type="ECO:0000256" key="15">
    <source>
        <dbReference type="ARBA" id="ARBA00047936"/>
    </source>
</evidence>
<evidence type="ECO:0000256" key="16">
    <source>
        <dbReference type="ARBA" id="ARBA00057369"/>
    </source>
</evidence>
<dbReference type="EC" id="7.3.2.6" evidence="13"/>
<dbReference type="InterPro" id="IPR003439">
    <property type="entry name" value="ABC_transporter-like_ATP-bd"/>
</dbReference>
<evidence type="ECO:0000313" key="18">
    <source>
        <dbReference type="EMBL" id="GBF08976.1"/>
    </source>
</evidence>
<evidence type="ECO:0000256" key="4">
    <source>
        <dbReference type="ARBA" id="ARBA00022496"/>
    </source>
</evidence>
<dbReference type="InterPro" id="IPR015853">
    <property type="entry name" value="ABC_transpr_FbpC"/>
</dbReference>
<comment type="catalytic activity">
    <reaction evidence="15">
        <text>tungstate(in) + ATP + H2O = tungstate(out) + ADP + phosphate + H(+)</text>
        <dbReference type="Rhea" id="RHEA:35027"/>
        <dbReference type="ChEBI" id="CHEBI:15377"/>
        <dbReference type="ChEBI" id="CHEBI:15378"/>
        <dbReference type="ChEBI" id="CHEBI:30616"/>
        <dbReference type="ChEBI" id="CHEBI:43474"/>
        <dbReference type="ChEBI" id="CHEBI:46502"/>
        <dbReference type="ChEBI" id="CHEBI:456216"/>
        <dbReference type="EC" id="7.3.2.6"/>
    </reaction>
</comment>
<dbReference type="PROSITE" id="PS50893">
    <property type="entry name" value="ABC_TRANSPORTER_2"/>
    <property type="match status" value="1"/>
</dbReference>
<gene>
    <name evidence="18" type="ORF">apy_07010</name>
</gene>
<accession>A0A401H938</accession>
<dbReference type="InterPro" id="IPR003593">
    <property type="entry name" value="AAA+_ATPase"/>
</dbReference>
<reference evidence="18 19" key="1">
    <citation type="submission" date="2017-02" db="EMBL/GenBank/DDBJ databases">
        <title>isolation and characterization of a novel temperate virus Aeropyrum globular virus 1 infecting hyperthermophilic archaeon Aeropyrum.</title>
        <authorList>
            <person name="Yumiya M."/>
            <person name="Yoshida T."/>
            <person name="Sako Y."/>
        </authorList>
    </citation>
    <scope>NUCLEOTIDE SEQUENCE [LARGE SCALE GENOMIC DNA]</scope>
    <source>
        <strain evidence="18 19">YK1-12-2013</strain>
    </source>
</reference>
<evidence type="ECO:0000256" key="8">
    <source>
        <dbReference type="ARBA" id="ARBA00023004"/>
    </source>
</evidence>
<dbReference type="InterPro" id="IPR017871">
    <property type="entry name" value="ABC_transporter-like_CS"/>
</dbReference>
<evidence type="ECO:0000259" key="17">
    <source>
        <dbReference type="PROSITE" id="PS50893"/>
    </source>
</evidence>
<evidence type="ECO:0000256" key="9">
    <source>
        <dbReference type="ARBA" id="ARBA00023065"/>
    </source>
</evidence>
<dbReference type="SUPFAM" id="SSF52540">
    <property type="entry name" value="P-loop containing nucleoside triphosphate hydrolases"/>
    <property type="match status" value="1"/>
</dbReference>
<comment type="similarity">
    <text evidence="11">Belongs to the ABC transporter superfamily. Sulfate/tungstate importer (TC 3.A.1.6) family.</text>
</comment>
<dbReference type="SUPFAM" id="SSF50331">
    <property type="entry name" value="MOP-like"/>
    <property type="match status" value="1"/>
</dbReference>
<comment type="subunit">
    <text evidence="12">The complex is composed of two ATP-binding proteins (WtpC), two transmembrane proteins (WtpB) and a solute-binding protein (WtpA).</text>
</comment>
<evidence type="ECO:0000256" key="14">
    <source>
        <dbReference type="ARBA" id="ARBA00041133"/>
    </source>
</evidence>
<evidence type="ECO:0000256" key="11">
    <source>
        <dbReference type="ARBA" id="ARBA00038307"/>
    </source>
</evidence>
<dbReference type="GO" id="GO:0015408">
    <property type="term" value="F:ABC-type ferric iron transporter activity"/>
    <property type="evidence" value="ECO:0007669"/>
    <property type="project" value="InterPro"/>
</dbReference>
<dbReference type="SMART" id="SM00382">
    <property type="entry name" value="AAA"/>
    <property type="match status" value="1"/>
</dbReference>
<dbReference type="GO" id="GO:0016887">
    <property type="term" value="F:ATP hydrolysis activity"/>
    <property type="evidence" value="ECO:0007669"/>
    <property type="project" value="InterPro"/>
</dbReference>
<keyword evidence="8" id="KW-0408">Iron</keyword>
<dbReference type="GO" id="GO:1901238">
    <property type="term" value="F:ABC-type tungstate transporter activity"/>
    <property type="evidence" value="ECO:0007669"/>
    <property type="project" value="UniProtKB-EC"/>
</dbReference>
<dbReference type="InterPro" id="IPR050093">
    <property type="entry name" value="ABC_SmlMolc_Importer"/>
</dbReference>
<evidence type="ECO:0000256" key="5">
    <source>
        <dbReference type="ARBA" id="ARBA00022505"/>
    </source>
</evidence>